<sequence>MDIGDFHSGVAQNQALNDLTNSNGKRTRLRTMEQSIHGNCDEKVPEKRKRFSHGRLGRCDQRKEENFRSTKPHETKGKALSFMNANPSNLLGKGYDEPKGPVQIDSISFQGCSSDQENRLKYEADDDSSTVLAPQYNSEADDSSTESDKHKDNYPMTDGAIVGKPFSSPEQNQPAFSMCNIDTLTLTKNAADNDNLTYAKSQYISLCGSCPCSSCVKAAYMWTDLLYQDAKGRLSVEDMLVF</sequence>
<proteinExistence type="predicted"/>
<protein>
    <submittedName>
        <fullName evidence="2">Uncharacterized protein</fullName>
    </submittedName>
</protein>
<feature type="compositionally biased region" description="Polar residues" evidence="1">
    <location>
        <begin position="129"/>
        <end position="138"/>
    </location>
</feature>
<reference evidence="2 3" key="1">
    <citation type="journal article" date="2017" name="Nature">
        <title>The Apostasia genome and the evolution of orchids.</title>
        <authorList>
            <person name="Zhang G.Q."/>
            <person name="Liu K.W."/>
            <person name="Li Z."/>
            <person name="Lohaus R."/>
            <person name="Hsiao Y.Y."/>
            <person name="Niu S.C."/>
            <person name="Wang J.Y."/>
            <person name="Lin Y.C."/>
            <person name="Xu Q."/>
            <person name="Chen L.J."/>
            <person name="Yoshida K."/>
            <person name="Fujiwara S."/>
            <person name="Wang Z.W."/>
            <person name="Zhang Y.Q."/>
            <person name="Mitsuda N."/>
            <person name="Wang M."/>
            <person name="Liu G.H."/>
            <person name="Pecoraro L."/>
            <person name="Huang H.X."/>
            <person name="Xiao X.J."/>
            <person name="Lin M."/>
            <person name="Wu X.Y."/>
            <person name="Wu W.L."/>
            <person name="Chen Y.Y."/>
            <person name="Chang S.B."/>
            <person name="Sakamoto S."/>
            <person name="Ohme-Takagi M."/>
            <person name="Yagi M."/>
            <person name="Zeng S.J."/>
            <person name="Shen C.Y."/>
            <person name="Yeh C.M."/>
            <person name="Luo Y.B."/>
            <person name="Tsai W.C."/>
            <person name="Van de Peer Y."/>
            <person name="Liu Z.J."/>
        </authorList>
    </citation>
    <scope>NUCLEOTIDE SEQUENCE [LARGE SCALE GENOMIC DNA]</scope>
    <source>
        <strain evidence="3">cv. Shenzhen</strain>
        <tissue evidence="2">Stem</tissue>
    </source>
</reference>
<dbReference type="Proteomes" id="UP000236161">
    <property type="component" value="Unassembled WGS sequence"/>
</dbReference>
<organism evidence="2 3">
    <name type="scientific">Apostasia shenzhenica</name>
    <dbReference type="NCBI Taxonomy" id="1088818"/>
    <lineage>
        <taxon>Eukaryota</taxon>
        <taxon>Viridiplantae</taxon>
        <taxon>Streptophyta</taxon>
        <taxon>Embryophyta</taxon>
        <taxon>Tracheophyta</taxon>
        <taxon>Spermatophyta</taxon>
        <taxon>Magnoliopsida</taxon>
        <taxon>Liliopsida</taxon>
        <taxon>Asparagales</taxon>
        <taxon>Orchidaceae</taxon>
        <taxon>Apostasioideae</taxon>
        <taxon>Apostasia</taxon>
    </lineage>
</organism>
<evidence type="ECO:0000313" key="2">
    <source>
        <dbReference type="EMBL" id="PKA60493.1"/>
    </source>
</evidence>
<dbReference type="OrthoDB" id="1907176at2759"/>
<feature type="region of interest" description="Disordered" evidence="1">
    <location>
        <begin position="123"/>
        <end position="153"/>
    </location>
</feature>
<dbReference type="AlphaFoldDB" id="A0A2I0AY63"/>
<keyword evidence="3" id="KW-1185">Reference proteome</keyword>
<name>A0A2I0AY63_9ASPA</name>
<evidence type="ECO:0000256" key="1">
    <source>
        <dbReference type="SAM" id="MobiDB-lite"/>
    </source>
</evidence>
<accession>A0A2I0AY63</accession>
<evidence type="ECO:0000313" key="3">
    <source>
        <dbReference type="Proteomes" id="UP000236161"/>
    </source>
</evidence>
<gene>
    <name evidence="2" type="ORF">AXF42_Ash017899</name>
</gene>
<dbReference type="EMBL" id="KZ451937">
    <property type="protein sequence ID" value="PKA60493.1"/>
    <property type="molecule type" value="Genomic_DNA"/>
</dbReference>